<gene>
    <name evidence="4" type="ORF">VE01_06037</name>
</gene>
<dbReference type="Proteomes" id="UP000091956">
    <property type="component" value="Unassembled WGS sequence"/>
</dbReference>
<feature type="repeat" description="ANK" evidence="3">
    <location>
        <begin position="845"/>
        <end position="877"/>
    </location>
</feature>
<dbReference type="AlphaFoldDB" id="A0A1B8GJ47"/>
<feature type="repeat" description="ANK" evidence="3">
    <location>
        <begin position="778"/>
        <end position="810"/>
    </location>
</feature>
<feature type="repeat" description="ANK" evidence="3">
    <location>
        <begin position="615"/>
        <end position="644"/>
    </location>
</feature>
<dbReference type="Gene3D" id="1.25.40.20">
    <property type="entry name" value="Ankyrin repeat-containing domain"/>
    <property type="match status" value="4"/>
</dbReference>
<dbReference type="PROSITE" id="PS50297">
    <property type="entry name" value="ANK_REP_REGION"/>
    <property type="match status" value="10"/>
</dbReference>
<dbReference type="RefSeq" id="XP_018129605.2">
    <property type="nucleotide sequence ID" value="XM_018275493.2"/>
</dbReference>
<feature type="repeat" description="ANK" evidence="3">
    <location>
        <begin position="678"/>
        <end position="704"/>
    </location>
</feature>
<feature type="repeat" description="ANK" evidence="3">
    <location>
        <begin position="712"/>
        <end position="744"/>
    </location>
</feature>
<name>A0A1B8GJ47_9PEZI</name>
<keyword evidence="1" id="KW-0677">Repeat</keyword>
<dbReference type="PANTHER" id="PTHR24173">
    <property type="entry name" value="ANKYRIN REPEAT CONTAINING"/>
    <property type="match status" value="1"/>
</dbReference>
<dbReference type="PANTHER" id="PTHR24173:SF74">
    <property type="entry name" value="ANKYRIN REPEAT DOMAIN-CONTAINING PROTEIN 16"/>
    <property type="match status" value="1"/>
</dbReference>
<evidence type="ECO:0000256" key="3">
    <source>
        <dbReference type="PROSITE-ProRule" id="PRU00023"/>
    </source>
</evidence>
<dbReference type="Gene3D" id="3.40.50.1820">
    <property type="entry name" value="alpha/beta hydrolase"/>
    <property type="match status" value="1"/>
</dbReference>
<feature type="repeat" description="ANK" evidence="3">
    <location>
        <begin position="910"/>
        <end position="935"/>
    </location>
</feature>
<dbReference type="STRING" id="342668.A0A1B8GJ47"/>
<dbReference type="SUPFAM" id="SSF48403">
    <property type="entry name" value="Ankyrin repeat"/>
    <property type="match status" value="2"/>
</dbReference>
<feature type="repeat" description="ANK" evidence="3">
    <location>
        <begin position="811"/>
        <end position="843"/>
    </location>
</feature>
<proteinExistence type="predicted"/>
<dbReference type="SMART" id="SM00248">
    <property type="entry name" value="ANK"/>
    <property type="match status" value="13"/>
</dbReference>
<reference evidence="4 5" key="1">
    <citation type="submission" date="2016-03" db="EMBL/GenBank/DDBJ databases">
        <title>Comparative genomics of Pseudogymnoascus destructans, the fungus causing white-nose syndrome of bats.</title>
        <authorList>
            <person name="Palmer J.M."/>
            <person name="Drees K.P."/>
            <person name="Foster J.T."/>
            <person name="Lindner D.L."/>
        </authorList>
    </citation>
    <scope>NUCLEOTIDE SEQUENCE [LARGE SCALE GENOMIC DNA]</scope>
    <source>
        <strain evidence="4 5">UAMH 10579</strain>
    </source>
</reference>
<feature type="repeat" description="ANK" evidence="3">
    <location>
        <begin position="744"/>
        <end position="776"/>
    </location>
</feature>
<evidence type="ECO:0000256" key="1">
    <source>
        <dbReference type="ARBA" id="ARBA00022737"/>
    </source>
</evidence>
<evidence type="ECO:0000313" key="4">
    <source>
        <dbReference type="EMBL" id="OBT95872.2"/>
    </source>
</evidence>
<dbReference type="Pfam" id="PF00023">
    <property type="entry name" value="Ank"/>
    <property type="match status" value="1"/>
</dbReference>
<dbReference type="InterPro" id="IPR002110">
    <property type="entry name" value="Ankyrin_rpt"/>
</dbReference>
<dbReference type="SUPFAM" id="SSF53474">
    <property type="entry name" value="alpha/beta-Hydrolases"/>
    <property type="match status" value="1"/>
</dbReference>
<dbReference type="InterPro" id="IPR029058">
    <property type="entry name" value="AB_hydrolase_fold"/>
</dbReference>
<organism evidence="4 5">
    <name type="scientific">Pseudogymnoascus verrucosus</name>
    <dbReference type="NCBI Taxonomy" id="342668"/>
    <lineage>
        <taxon>Eukaryota</taxon>
        <taxon>Fungi</taxon>
        <taxon>Dikarya</taxon>
        <taxon>Ascomycota</taxon>
        <taxon>Pezizomycotina</taxon>
        <taxon>Leotiomycetes</taxon>
        <taxon>Thelebolales</taxon>
        <taxon>Thelebolaceae</taxon>
        <taxon>Pseudogymnoascus</taxon>
    </lineage>
</organism>
<feature type="repeat" description="ANK" evidence="3">
    <location>
        <begin position="878"/>
        <end position="910"/>
    </location>
</feature>
<dbReference type="EMBL" id="KV460232">
    <property type="protein sequence ID" value="OBT95872.2"/>
    <property type="molecule type" value="Genomic_DNA"/>
</dbReference>
<dbReference type="InterPro" id="IPR036770">
    <property type="entry name" value="Ankyrin_rpt-contain_sf"/>
</dbReference>
<dbReference type="GeneID" id="28839423"/>
<evidence type="ECO:0000256" key="2">
    <source>
        <dbReference type="ARBA" id="ARBA00023043"/>
    </source>
</evidence>
<accession>A0A1B8GJ47</accession>
<protein>
    <submittedName>
        <fullName evidence="4">Uncharacterized protein</fullName>
    </submittedName>
</protein>
<evidence type="ECO:0000313" key="5">
    <source>
        <dbReference type="Proteomes" id="UP000091956"/>
    </source>
</evidence>
<feature type="repeat" description="ANK" evidence="3">
    <location>
        <begin position="547"/>
        <end position="579"/>
    </location>
</feature>
<keyword evidence="2 3" id="KW-0040">ANK repeat</keyword>
<dbReference type="Pfam" id="PF12796">
    <property type="entry name" value="Ank_2"/>
    <property type="match status" value="4"/>
</dbReference>
<keyword evidence="5" id="KW-1185">Reference proteome</keyword>
<feature type="repeat" description="ANK" evidence="3">
    <location>
        <begin position="579"/>
        <end position="608"/>
    </location>
</feature>
<feature type="repeat" description="ANK" evidence="3">
    <location>
        <begin position="514"/>
        <end position="546"/>
    </location>
</feature>
<dbReference type="Pfam" id="PF13637">
    <property type="entry name" value="Ank_4"/>
    <property type="match status" value="1"/>
</dbReference>
<sequence length="974" mass="105512">MWLRDYLPKDAPNARILTYGYQSALQSDSISVLEDHTNKFVHKLVDMRDASECESRPIIFVGHSLGCLIIKKALTGIGPMGIPMSRLPVRAIIFLAAPHRGLNIDALQTLVMGQATEGMINELRANSPTLRELTNRFRDIVEDNIDLLTCYEQRPTKTVVKGADGIWRREGTPVIMVGPDSARLDYKKEKCVSVDCDHSQIAKLKKGEGGIYPTVKSAIKHGLISTARIVAGKDVSLEYPRGGKELTHGGAGSMTGYMHSVPPPYVQDKIAASNAAYIPQQPQQAPPTLAPYQDRHIVVERAITPTYESAAHYTQPEAQSSPPSHDRGTSHAIESRYLSEAHGKADDVVNVEPDISALTISEPPQAPVFLDKSEVTVEEDMDDGYEVDPDNISTTAICSRCDEGVPDSTFHYYCYMPITNQSGEDDDKDRVEEHKNTTVCQSCAYLDPNCEIHNELLVKRGVKPHEALEPFLPYIETDILRSDNSLIRAVKENDLDKIGRLSNNSKLLSGKTYEGCTPLVLAVQLGLVDAVKLMLANGASPTERDSTGFTPLFMAVQYNRYKVAKVLLDAGADVEDTGGQSSALHLAASNGRPRMLQLLLNRQAPVDVSFIGFGTPLHQAAQLGSNECVKILLAAGADPNAMAKSGATALKWAALKGYRDVVKTLLRNKAIASHIGTDGETPIYCAVDGGHGEICGDLIDAGADFISEVARPVMTPLGHAARLGRRNIVKVLLARGAPVDGISDENTPLGSAAVEGHLDVCRDLIEAGANLNATYGPLSTSPVGFAAKFGYEEIAELLLSRGAKVDINDSDGHPPIYVAVVTEHVRVCQLLLAFGADAGFKTEDTERTVLAITTIDGNLSMVKLLIEYHADLDDADTYGWTPIGHAAFKGFVDICRVLIDAGANLDLLVSGKTALTEAARAGHSEIVQMLLAGGAWGMPPPAYKGKWKNLEFKSEVTPWKREEILRILRAAKHM</sequence>
<dbReference type="PROSITE" id="PS50088">
    <property type="entry name" value="ANK_REPEAT"/>
    <property type="match status" value="12"/>
</dbReference>
<reference evidence="5" key="2">
    <citation type="journal article" date="2018" name="Nat. Commun.">
        <title>Extreme sensitivity to ultraviolet light in the fungal pathogen causing white-nose syndrome of bats.</title>
        <authorList>
            <person name="Palmer J.M."/>
            <person name="Drees K.P."/>
            <person name="Foster J.T."/>
            <person name="Lindner D.L."/>
        </authorList>
    </citation>
    <scope>NUCLEOTIDE SEQUENCE [LARGE SCALE GENOMIC DNA]</scope>
    <source>
        <strain evidence="5">UAMH 10579</strain>
    </source>
</reference>